<accession>A0A5B7ZX07</accession>
<sequence length="135" mass="15459">MAIVADSAHFLVRPEQQLLEVTWQAPVSSPELRSTYRSVLEQVTQQHIFRLLFDARRRGRASSADELWVANEFMPLLPARLPPGLRPRLAYLVAPVFYESVRAETHNGDMVTESELLTLNHFTDSLSARQWLLSE</sequence>
<reference evidence="1 2" key="1">
    <citation type="submission" date="2019-06" db="EMBL/GenBank/DDBJ databases">
        <authorList>
            <person name="Srinivasan S."/>
        </authorList>
    </citation>
    <scope>NUCLEOTIDE SEQUENCE [LARGE SCALE GENOMIC DNA]</scope>
    <source>
        <strain evidence="1 2">17J68-5</strain>
    </source>
</reference>
<dbReference type="RefSeq" id="WP_139514871.1">
    <property type="nucleotide sequence ID" value="NZ_CP040896.1"/>
</dbReference>
<protein>
    <submittedName>
        <fullName evidence="1">Uncharacterized protein</fullName>
    </submittedName>
</protein>
<gene>
    <name evidence="1" type="ORF">FHG12_06040</name>
</gene>
<dbReference type="KEGG" id="hyj:FHG12_06040"/>
<evidence type="ECO:0000313" key="2">
    <source>
        <dbReference type="Proteomes" id="UP000305398"/>
    </source>
</evidence>
<dbReference type="AlphaFoldDB" id="A0A5B7ZX07"/>
<keyword evidence="2" id="KW-1185">Reference proteome</keyword>
<evidence type="ECO:0000313" key="1">
    <source>
        <dbReference type="EMBL" id="QDA59691.1"/>
    </source>
</evidence>
<dbReference type="OrthoDB" id="884362at2"/>
<dbReference type="Proteomes" id="UP000305398">
    <property type="component" value="Chromosome"/>
</dbReference>
<organism evidence="1 2">
    <name type="scientific">Hymenobacter jejuensis</name>
    <dbReference type="NCBI Taxonomy" id="2502781"/>
    <lineage>
        <taxon>Bacteria</taxon>
        <taxon>Pseudomonadati</taxon>
        <taxon>Bacteroidota</taxon>
        <taxon>Cytophagia</taxon>
        <taxon>Cytophagales</taxon>
        <taxon>Hymenobacteraceae</taxon>
        <taxon>Hymenobacter</taxon>
    </lineage>
</organism>
<name>A0A5B7ZX07_9BACT</name>
<proteinExistence type="predicted"/>
<dbReference type="EMBL" id="CP040896">
    <property type="protein sequence ID" value="QDA59691.1"/>
    <property type="molecule type" value="Genomic_DNA"/>
</dbReference>